<comment type="similarity">
    <text evidence="1">Belongs to the PPR family. PCMP-H subfamily.</text>
</comment>
<name>A0A1D1XQD4_9ARAE</name>
<evidence type="ECO:0000256" key="2">
    <source>
        <dbReference type="ARBA" id="ARBA00022737"/>
    </source>
</evidence>
<dbReference type="Pfam" id="PF20431">
    <property type="entry name" value="E_motif"/>
    <property type="match status" value="1"/>
</dbReference>
<organism evidence="4">
    <name type="scientific">Anthurium amnicola</name>
    <dbReference type="NCBI Taxonomy" id="1678845"/>
    <lineage>
        <taxon>Eukaryota</taxon>
        <taxon>Viridiplantae</taxon>
        <taxon>Streptophyta</taxon>
        <taxon>Embryophyta</taxon>
        <taxon>Tracheophyta</taxon>
        <taxon>Spermatophyta</taxon>
        <taxon>Magnoliopsida</taxon>
        <taxon>Liliopsida</taxon>
        <taxon>Araceae</taxon>
        <taxon>Pothoideae</taxon>
        <taxon>Potheae</taxon>
        <taxon>Anthurium</taxon>
    </lineage>
</organism>
<dbReference type="AlphaFoldDB" id="A0A1D1XQD4"/>
<accession>A0A1D1XQD4</accession>
<dbReference type="NCBIfam" id="TIGR00756">
    <property type="entry name" value="PPR"/>
    <property type="match status" value="3"/>
</dbReference>
<reference evidence="4" key="1">
    <citation type="submission" date="2015-07" db="EMBL/GenBank/DDBJ databases">
        <title>Transcriptome Assembly of Anthurium amnicola.</title>
        <authorList>
            <person name="Suzuki J."/>
        </authorList>
    </citation>
    <scope>NUCLEOTIDE SEQUENCE</scope>
</reference>
<protein>
    <submittedName>
        <fullName evidence="4">Pentatricopeptide repeat-containing protein At2g42920, chloroplastic</fullName>
    </submittedName>
</protein>
<feature type="repeat" description="PPR" evidence="3">
    <location>
        <begin position="320"/>
        <end position="354"/>
    </location>
</feature>
<evidence type="ECO:0000256" key="3">
    <source>
        <dbReference type="PROSITE-ProRule" id="PRU00708"/>
    </source>
</evidence>
<feature type="repeat" description="PPR" evidence="3">
    <location>
        <begin position="391"/>
        <end position="425"/>
    </location>
</feature>
<dbReference type="FunFam" id="1.25.40.10:FF:000470">
    <property type="entry name" value="Pentatricopeptide repeat-containing protein At5g66520"/>
    <property type="match status" value="1"/>
</dbReference>
<keyword evidence="2" id="KW-0677">Repeat</keyword>
<dbReference type="PANTHER" id="PTHR47926">
    <property type="entry name" value="PENTATRICOPEPTIDE REPEAT-CONTAINING PROTEIN"/>
    <property type="match status" value="1"/>
</dbReference>
<sequence>MQPRVCSLLPSSPSSVSGFISDHPPMAMLEKRCSNMRDLRMLHSQVIKTGLAEHTLAISRVLAFCATSPAGDLNYALQVFSRIAHPNAYTWNTIIRGLSHSSTPHLAIGLFLDMLRSPTPPQSLTFPSLFTAVAHLGFVEEGAQLHGMVIKLGLAEDAYVRNSLVFMYGSSGQLTAASNLFEGPASFDVVACNSMIMALMRKGLVVAARNLFDDMPHRSVSTWSTVMSGYTRNGMFNETLGLFAEMQQAGIEPNACILVSLLGACAGLAAIEQGEWVHAFIEKNAIEVNPIILNGITNMYCKCGRLDKALGAFEASSMKVLSSWNCIISGLAVHGRWEEAARLFSQLQNVGLAPDDVTFVGILSACNHAGMVNEARKYFSMMTEMYAIEPTIEHYGCLVDALGRAGLLEDAEDLISKMPMKPDVPIWGSLLAACMNHGNIAMGARAAKRILELDPGDSGGYLLLAKAYARTGEYRDAINVRATMEEQRVRKKPGSSMIEVDGMVYEFVAEGTLHHQSEEINALLNQLVLNKDEMDHPEFVSTE</sequence>
<dbReference type="GO" id="GO:0009451">
    <property type="term" value="P:RNA modification"/>
    <property type="evidence" value="ECO:0007669"/>
    <property type="project" value="InterPro"/>
</dbReference>
<dbReference type="Gene3D" id="1.25.40.10">
    <property type="entry name" value="Tetratricopeptide repeat domain"/>
    <property type="match status" value="3"/>
</dbReference>
<proteinExistence type="inferred from homology"/>
<dbReference type="InterPro" id="IPR002885">
    <property type="entry name" value="PPR_rpt"/>
</dbReference>
<dbReference type="EMBL" id="GDJX01023377">
    <property type="protein sequence ID" value="JAT44559.1"/>
    <property type="molecule type" value="Transcribed_RNA"/>
</dbReference>
<evidence type="ECO:0000313" key="4">
    <source>
        <dbReference type="EMBL" id="JAT44559.1"/>
    </source>
</evidence>
<dbReference type="GO" id="GO:0003729">
    <property type="term" value="F:mRNA binding"/>
    <property type="evidence" value="ECO:0007669"/>
    <property type="project" value="UniProtKB-ARBA"/>
</dbReference>
<dbReference type="FunFam" id="1.25.40.10:FF:000333">
    <property type="entry name" value="Pentatricopeptide repeat-containing protein"/>
    <property type="match status" value="1"/>
</dbReference>
<feature type="repeat" description="PPR" evidence="3">
    <location>
        <begin position="219"/>
        <end position="253"/>
    </location>
</feature>
<feature type="repeat" description="PPR" evidence="3">
    <location>
        <begin position="87"/>
        <end position="121"/>
    </location>
</feature>
<dbReference type="Pfam" id="PF13041">
    <property type="entry name" value="PPR_2"/>
    <property type="match status" value="2"/>
</dbReference>
<feature type="repeat" description="PPR" evidence="3">
    <location>
        <begin position="188"/>
        <end position="218"/>
    </location>
</feature>
<dbReference type="InterPro" id="IPR046960">
    <property type="entry name" value="PPR_At4g14850-like_plant"/>
</dbReference>
<dbReference type="PROSITE" id="PS51375">
    <property type="entry name" value="PPR"/>
    <property type="match status" value="5"/>
</dbReference>
<dbReference type="SUPFAM" id="SSF48452">
    <property type="entry name" value="TPR-like"/>
    <property type="match status" value="1"/>
</dbReference>
<dbReference type="InterPro" id="IPR011990">
    <property type="entry name" value="TPR-like_helical_dom_sf"/>
</dbReference>
<gene>
    <name evidence="4" type="primary">PCMP-E75_1</name>
    <name evidence="4" type="ORF">g.2274</name>
</gene>
<evidence type="ECO:0000256" key="1">
    <source>
        <dbReference type="ARBA" id="ARBA00006643"/>
    </source>
</evidence>
<dbReference type="FunFam" id="1.25.40.10:FF:000690">
    <property type="entry name" value="Pentatricopeptide repeat-containing protein"/>
    <property type="match status" value="1"/>
</dbReference>
<dbReference type="Pfam" id="PF01535">
    <property type="entry name" value="PPR"/>
    <property type="match status" value="4"/>
</dbReference>
<dbReference type="PANTHER" id="PTHR47926:SF436">
    <property type="entry name" value="PENTATRICOPEPTIDE REPEAT-CONTAINING PROTEIN ELI1, CHLOROPLASTIC-LIKE ISOFORM X2"/>
    <property type="match status" value="1"/>
</dbReference>
<dbReference type="InterPro" id="IPR046848">
    <property type="entry name" value="E_motif"/>
</dbReference>